<evidence type="ECO:0000256" key="10">
    <source>
        <dbReference type="ARBA" id="ARBA00036818"/>
    </source>
</evidence>
<evidence type="ECO:0000256" key="6">
    <source>
        <dbReference type="ARBA" id="ARBA00023239"/>
    </source>
</evidence>
<dbReference type="Gene3D" id="2.160.20.10">
    <property type="entry name" value="Single-stranded right-handed beta-helix, Pectin lyase-like"/>
    <property type="match status" value="1"/>
</dbReference>
<dbReference type="Proteomes" id="UP001201262">
    <property type="component" value="Unassembled WGS sequence"/>
</dbReference>
<dbReference type="GeneID" id="70249926"/>
<dbReference type="InterPro" id="IPR012334">
    <property type="entry name" value="Pectin_lyas_fold"/>
</dbReference>
<evidence type="ECO:0000256" key="7">
    <source>
        <dbReference type="ARBA" id="ARBA00023277"/>
    </source>
</evidence>
<dbReference type="PANTHER" id="PTHR31683:SF16">
    <property type="entry name" value="PECTIN LYASE A-RELATED"/>
    <property type="match status" value="1"/>
</dbReference>
<dbReference type="GO" id="GO:0000272">
    <property type="term" value="P:polysaccharide catabolic process"/>
    <property type="evidence" value="ECO:0007669"/>
    <property type="project" value="UniProtKB-KW"/>
</dbReference>
<organism evidence="15 16">
    <name type="scientific">Talaromyces proteolyticus</name>
    <dbReference type="NCBI Taxonomy" id="1131652"/>
    <lineage>
        <taxon>Eukaryota</taxon>
        <taxon>Fungi</taxon>
        <taxon>Dikarya</taxon>
        <taxon>Ascomycota</taxon>
        <taxon>Pezizomycotina</taxon>
        <taxon>Eurotiomycetes</taxon>
        <taxon>Eurotiomycetidae</taxon>
        <taxon>Eurotiales</taxon>
        <taxon>Trichocomaceae</taxon>
        <taxon>Talaromyces</taxon>
        <taxon>Talaromyces sect. Bacilispori</taxon>
    </lineage>
</organism>
<dbReference type="PANTHER" id="PTHR31683">
    <property type="entry name" value="PECTATE LYASE 18-RELATED"/>
    <property type="match status" value="1"/>
</dbReference>
<dbReference type="InterPro" id="IPR011050">
    <property type="entry name" value="Pectin_lyase_fold/virulence"/>
</dbReference>
<evidence type="ECO:0000256" key="11">
    <source>
        <dbReference type="ARBA" id="ARBA00037631"/>
    </source>
</evidence>
<feature type="chain" id="PRO_5042183524" description="pectin lyase" evidence="13">
    <location>
        <begin position="23"/>
        <end position="389"/>
    </location>
</feature>
<evidence type="ECO:0000256" key="12">
    <source>
        <dbReference type="ARBA" id="ARBA00039082"/>
    </source>
</evidence>
<dbReference type="AlphaFoldDB" id="A0AAD4Q685"/>
<comment type="subcellular location">
    <subcellularLocation>
        <location evidence="1">Secreted</location>
    </subcellularLocation>
</comment>
<dbReference type="GO" id="GO:0071555">
    <property type="term" value="P:cell wall organization"/>
    <property type="evidence" value="ECO:0007669"/>
    <property type="project" value="UniProtKB-KW"/>
</dbReference>
<keyword evidence="16" id="KW-1185">Reference proteome</keyword>
<evidence type="ECO:0000256" key="2">
    <source>
        <dbReference type="ARBA" id="ARBA00010980"/>
    </source>
</evidence>
<evidence type="ECO:0000256" key="8">
    <source>
        <dbReference type="ARBA" id="ARBA00023316"/>
    </source>
</evidence>
<comment type="function">
    <text evidence="11">Pectinolytic enzymes consist of four classes of enzymes: pectin lyase, polygalacturonase, pectin methylesterase and rhamnogalacturonase. Among pectinolytic enzymes, pectin lyase is the most important in depolymerization of pectin, since it cleaves internal glycosidic bonds of highly methylated pectins.</text>
</comment>
<proteinExistence type="inferred from homology"/>
<dbReference type="InterPro" id="IPR045032">
    <property type="entry name" value="PEL"/>
</dbReference>
<evidence type="ECO:0000256" key="9">
    <source>
        <dbReference type="ARBA" id="ARBA00023326"/>
    </source>
</evidence>
<accession>A0AAD4Q685</accession>
<gene>
    <name evidence="15" type="ORF">BGW36DRAFT_421989</name>
</gene>
<evidence type="ECO:0000256" key="1">
    <source>
        <dbReference type="ARBA" id="ARBA00004613"/>
    </source>
</evidence>
<keyword evidence="4 13" id="KW-0732">Signal</keyword>
<dbReference type="SUPFAM" id="SSF51126">
    <property type="entry name" value="Pectin lyase-like"/>
    <property type="match status" value="1"/>
</dbReference>
<feature type="domain" description="Pectate lyase" evidence="14">
    <location>
        <begin position="89"/>
        <end position="312"/>
    </location>
</feature>
<dbReference type="RefSeq" id="XP_046078052.1">
    <property type="nucleotide sequence ID" value="XM_046219639.1"/>
</dbReference>
<evidence type="ECO:0000313" key="16">
    <source>
        <dbReference type="Proteomes" id="UP001201262"/>
    </source>
</evidence>
<feature type="signal peptide" evidence="13">
    <location>
        <begin position="1"/>
        <end position="22"/>
    </location>
</feature>
<dbReference type="InterPro" id="IPR002022">
    <property type="entry name" value="Pec_lyase"/>
</dbReference>
<reference evidence="15" key="1">
    <citation type="submission" date="2021-12" db="EMBL/GenBank/DDBJ databases">
        <title>Convergent genome expansion in fungi linked to evolution of root-endophyte symbiosis.</title>
        <authorList>
            <consortium name="DOE Joint Genome Institute"/>
            <person name="Ke Y.-H."/>
            <person name="Bonito G."/>
            <person name="Liao H.-L."/>
            <person name="Looney B."/>
            <person name="Rojas-Flechas A."/>
            <person name="Nash J."/>
            <person name="Hameed K."/>
            <person name="Schadt C."/>
            <person name="Martin F."/>
            <person name="Crous P.W."/>
            <person name="Miettinen O."/>
            <person name="Magnuson J.K."/>
            <person name="Labbe J."/>
            <person name="Jacobson D."/>
            <person name="Doktycz M.J."/>
            <person name="Veneault-Fourrey C."/>
            <person name="Kuo A."/>
            <person name="Mondo S."/>
            <person name="Calhoun S."/>
            <person name="Riley R."/>
            <person name="Ohm R."/>
            <person name="LaButti K."/>
            <person name="Andreopoulos B."/>
            <person name="Pangilinan J."/>
            <person name="Nolan M."/>
            <person name="Tritt A."/>
            <person name="Clum A."/>
            <person name="Lipzen A."/>
            <person name="Daum C."/>
            <person name="Barry K."/>
            <person name="Grigoriev I.V."/>
            <person name="Vilgalys R."/>
        </authorList>
    </citation>
    <scope>NUCLEOTIDE SEQUENCE</scope>
    <source>
        <strain evidence="15">PMI_201</strain>
    </source>
</reference>
<evidence type="ECO:0000256" key="5">
    <source>
        <dbReference type="ARBA" id="ARBA00023157"/>
    </source>
</evidence>
<keyword evidence="8" id="KW-0961">Cell wall biogenesis/degradation</keyword>
<evidence type="ECO:0000256" key="3">
    <source>
        <dbReference type="ARBA" id="ARBA00022525"/>
    </source>
</evidence>
<comment type="similarity">
    <text evidence="2">Belongs to the polysaccharide lyase 1 family.</text>
</comment>
<keyword evidence="6 15" id="KW-0456">Lyase</keyword>
<dbReference type="EC" id="4.2.2.10" evidence="12"/>
<comment type="catalytic activity">
    <reaction evidence="10">
        <text>Eliminative cleavage of (1-&gt;4)-alpha-D-galacturonan methyl ester to give oligosaccharides with 4-deoxy-6-O-methyl-alpha-D-galact-4-enuronosyl groups at their non-reducing ends.</text>
        <dbReference type="EC" id="4.2.2.10"/>
    </reaction>
</comment>
<dbReference type="GO" id="GO:0047490">
    <property type="term" value="F:pectin lyase activity"/>
    <property type="evidence" value="ECO:0007669"/>
    <property type="project" value="UniProtKB-EC"/>
</dbReference>
<evidence type="ECO:0000259" key="14">
    <source>
        <dbReference type="SMART" id="SM00656"/>
    </source>
</evidence>
<keyword evidence="7" id="KW-0119">Carbohydrate metabolism</keyword>
<keyword evidence="5" id="KW-1015">Disulfide bond</keyword>
<dbReference type="GO" id="GO:0005576">
    <property type="term" value="C:extracellular region"/>
    <property type="evidence" value="ECO:0007669"/>
    <property type="project" value="UniProtKB-SubCell"/>
</dbReference>
<evidence type="ECO:0000256" key="13">
    <source>
        <dbReference type="SAM" id="SignalP"/>
    </source>
</evidence>
<comment type="caution">
    <text evidence="15">The sequence shown here is derived from an EMBL/GenBank/DDBJ whole genome shotgun (WGS) entry which is preliminary data.</text>
</comment>
<dbReference type="SMART" id="SM00656">
    <property type="entry name" value="Amb_all"/>
    <property type="match status" value="1"/>
</dbReference>
<dbReference type="EMBL" id="JAJTJA010000001">
    <property type="protein sequence ID" value="KAH8705431.1"/>
    <property type="molecule type" value="Genomic_DNA"/>
</dbReference>
<keyword evidence="9" id="KW-0624">Polysaccharide degradation</keyword>
<dbReference type="GO" id="GO:0030570">
    <property type="term" value="F:pectate lyase activity"/>
    <property type="evidence" value="ECO:0007669"/>
    <property type="project" value="InterPro"/>
</dbReference>
<sequence length="389" mass="40722">MRSFQIVVAAALLAMLKHLVDAAPANGVDKRAISSIVSGSTIGFASGATGGGSAATVYPTTIAELKEYLTSSEPQNIVISGTFDFVGSEGTSTYSACNVYACTPSSGGQALLNTLGGCGSLSTYSVKLDTAAITGIPVKSDKTLVGRDNAVLNGKGLRFAGVSNIIIQNIEITNLNPEYVWGGDAFVFSDTSNIWIDHVTTSSLGRQHYSFGQSASDGITISNSFINGKTGHSASCDGHTYWGLELVGSSDQITFYKNHVYYTSGRSPALSGNTLFHAVNNVWSSNSGHLIEGTSNGMGVYEGNYFDDAPTIVASGFVGRLFGSESADLSQCTSYLGRNCVANSFYDSGSFNYDHTDFLYLFEGKTDIVSAASASSIQRSVVSSAGNTL</sequence>
<evidence type="ECO:0000256" key="4">
    <source>
        <dbReference type="ARBA" id="ARBA00022729"/>
    </source>
</evidence>
<dbReference type="FunFam" id="2.160.20.10:FF:000003">
    <property type="entry name" value="Pectin lyase F"/>
    <property type="match status" value="1"/>
</dbReference>
<evidence type="ECO:0000313" key="15">
    <source>
        <dbReference type="EMBL" id="KAH8705431.1"/>
    </source>
</evidence>
<name>A0AAD4Q685_9EURO</name>
<keyword evidence="3" id="KW-0964">Secreted</keyword>
<protein>
    <recommendedName>
        <fullName evidence="12">pectin lyase</fullName>
        <ecNumber evidence="12">4.2.2.10</ecNumber>
    </recommendedName>
</protein>